<dbReference type="GO" id="GO:0000027">
    <property type="term" value="P:ribosomal large subunit assembly"/>
    <property type="evidence" value="ECO:0007669"/>
    <property type="project" value="UniProtKB-UniRule"/>
</dbReference>
<dbReference type="PRINTS" id="PR00062">
    <property type="entry name" value="RIBOSOMALL20"/>
</dbReference>
<evidence type="ECO:0000256" key="2">
    <source>
        <dbReference type="ARBA" id="ARBA00022730"/>
    </source>
</evidence>
<dbReference type="EMBL" id="JACIJR010000003">
    <property type="protein sequence ID" value="MBB5729006.1"/>
    <property type="molecule type" value="Genomic_DNA"/>
</dbReference>
<keyword evidence="4 7" id="KW-0689">Ribosomal protein</keyword>
<evidence type="ECO:0000256" key="1">
    <source>
        <dbReference type="ARBA" id="ARBA00007698"/>
    </source>
</evidence>
<evidence type="ECO:0000256" key="6">
    <source>
        <dbReference type="ARBA" id="ARBA00035172"/>
    </source>
</evidence>
<reference evidence="9 10" key="1">
    <citation type="submission" date="2020-08" db="EMBL/GenBank/DDBJ databases">
        <title>Genomic Encyclopedia of Type Strains, Phase IV (KMG-IV): sequencing the most valuable type-strain genomes for metagenomic binning, comparative biology and taxonomic classification.</title>
        <authorList>
            <person name="Goeker M."/>
        </authorList>
    </citation>
    <scope>NUCLEOTIDE SEQUENCE [LARGE SCALE GENOMIC DNA]</scope>
    <source>
        <strain evidence="9 10">DSM 103336</strain>
    </source>
</reference>
<dbReference type="GO" id="GO:0006412">
    <property type="term" value="P:translation"/>
    <property type="evidence" value="ECO:0007669"/>
    <property type="project" value="InterPro"/>
</dbReference>
<evidence type="ECO:0000256" key="7">
    <source>
        <dbReference type="HAMAP-Rule" id="MF_00382"/>
    </source>
</evidence>
<dbReference type="OrthoDB" id="9808966at2"/>
<comment type="similarity">
    <text evidence="1 7 8">Belongs to the bacterial ribosomal protein bL20 family.</text>
</comment>
<keyword evidence="5 7" id="KW-0687">Ribonucleoprotein</keyword>
<dbReference type="Proteomes" id="UP000546701">
    <property type="component" value="Unassembled WGS sequence"/>
</dbReference>
<evidence type="ECO:0000256" key="3">
    <source>
        <dbReference type="ARBA" id="ARBA00022884"/>
    </source>
</evidence>
<keyword evidence="2 7" id="KW-0699">rRNA-binding</keyword>
<dbReference type="InterPro" id="IPR049946">
    <property type="entry name" value="RIBOSOMAL_L20_CS"/>
</dbReference>
<dbReference type="AlphaFoldDB" id="A0A7W9BRY0"/>
<keyword evidence="3 7" id="KW-0694">RNA-binding</keyword>
<evidence type="ECO:0000256" key="5">
    <source>
        <dbReference type="ARBA" id="ARBA00023274"/>
    </source>
</evidence>
<keyword evidence="10" id="KW-1185">Reference proteome</keyword>
<evidence type="ECO:0000256" key="8">
    <source>
        <dbReference type="RuleBase" id="RU000560"/>
    </source>
</evidence>
<dbReference type="GO" id="GO:0005840">
    <property type="term" value="C:ribosome"/>
    <property type="evidence" value="ECO:0007669"/>
    <property type="project" value="UniProtKB-KW"/>
</dbReference>
<sequence>MARVKRGVTTKARHKRILVQAKGYYGRRKNTIRIARQAVEKAGQYAYRDRKVKKRTFRALWIQRINAAVRQEGLTYGVFMHGLKLAGVELDRKVLADIAMHEASVFSTIVAQAKAALPEGSRHMA</sequence>
<dbReference type="InterPro" id="IPR035566">
    <property type="entry name" value="Ribosomal_protein_bL20_C"/>
</dbReference>
<organism evidence="9 10">
    <name type="scientific">Sphingomonas prati</name>
    <dbReference type="NCBI Taxonomy" id="1843237"/>
    <lineage>
        <taxon>Bacteria</taxon>
        <taxon>Pseudomonadati</taxon>
        <taxon>Pseudomonadota</taxon>
        <taxon>Alphaproteobacteria</taxon>
        <taxon>Sphingomonadales</taxon>
        <taxon>Sphingomonadaceae</taxon>
        <taxon>Sphingomonas</taxon>
    </lineage>
</organism>
<dbReference type="Gene3D" id="6.10.160.10">
    <property type="match status" value="1"/>
</dbReference>
<dbReference type="InterPro" id="IPR005813">
    <property type="entry name" value="Ribosomal_bL20"/>
</dbReference>
<proteinExistence type="inferred from homology"/>
<comment type="function">
    <text evidence="7 8">Binds directly to 23S ribosomal RNA and is necessary for the in vitro assembly process of the 50S ribosomal subunit. It is not involved in the protein synthesizing functions of that subunit.</text>
</comment>
<dbReference type="CDD" id="cd07026">
    <property type="entry name" value="Ribosomal_L20"/>
    <property type="match status" value="1"/>
</dbReference>
<dbReference type="GO" id="GO:1990904">
    <property type="term" value="C:ribonucleoprotein complex"/>
    <property type="evidence" value="ECO:0007669"/>
    <property type="project" value="UniProtKB-KW"/>
</dbReference>
<protein>
    <recommendedName>
        <fullName evidence="6 7">Large ribosomal subunit protein bL20</fullName>
    </recommendedName>
</protein>
<accession>A0A7W9BRY0</accession>
<dbReference type="Pfam" id="PF00453">
    <property type="entry name" value="Ribosomal_L20"/>
    <property type="match status" value="1"/>
</dbReference>
<evidence type="ECO:0000313" key="10">
    <source>
        <dbReference type="Proteomes" id="UP000546701"/>
    </source>
</evidence>
<name>A0A7W9BRY0_9SPHN</name>
<dbReference type="HAMAP" id="MF_00382">
    <property type="entry name" value="Ribosomal_bL20"/>
    <property type="match status" value="1"/>
</dbReference>
<dbReference type="FunFam" id="1.10.1900.20:FF:000001">
    <property type="entry name" value="50S ribosomal protein L20"/>
    <property type="match status" value="1"/>
</dbReference>
<dbReference type="PROSITE" id="PS00937">
    <property type="entry name" value="RIBOSOMAL_L20"/>
    <property type="match status" value="1"/>
</dbReference>
<dbReference type="PANTHER" id="PTHR10986">
    <property type="entry name" value="39S RIBOSOMAL PROTEIN L20"/>
    <property type="match status" value="1"/>
</dbReference>
<dbReference type="RefSeq" id="WP_157176765.1">
    <property type="nucleotide sequence ID" value="NZ_BMJP01000002.1"/>
</dbReference>
<dbReference type="SUPFAM" id="SSF74731">
    <property type="entry name" value="Ribosomal protein L20"/>
    <property type="match status" value="1"/>
</dbReference>
<comment type="caution">
    <text evidence="9">The sequence shown here is derived from an EMBL/GenBank/DDBJ whole genome shotgun (WGS) entry which is preliminary data.</text>
</comment>
<dbReference type="NCBIfam" id="TIGR01032">
    <property type="entry name" value="rplT_bact"/>
    <property type="match status" value="1"/>
</dbReference>
<gene>
    <name evidence="7" type="primary">rplT</name>
    <name evidence="9" type="ORF">FHS99_001484</name>
</gene>
<evidence type="ECO:0000256" key="4">
    <source>
        <dbReference type="ARBA" id="ARBA00022980"/>
    </source>
</evidence>
<dbReference type="GO" id="GO:0019843">
    <property type="term" value="F:rRNA binding"/>
    <property type="evidence" value="ECO:0007669"/>
    <property type="project" value="UniProtKB-UniRule"/>
</dbReference>
<evidence type="ECO:0000313" key="9">
    <source>
        <dbReference type="EMBL" id="MBB5729006.1"/>
    </source>
</evidence>
<dbReference type="GO" id="GO:0003735">
    <property type="term" value="F:structural constituent of ribosome"/>
    <property type="evidence" value="ECO:0007669"/>
    <property type="project" value="InterPro"/>
</dbReference>
<dbReference type="Gene3D" id="1.10.1900.20">
    <property type="entry name" value="Ribosomal protein L20"/>
    <property type="match status" value="1"/>
</dbReference>